<dbReference type="AlphaFoldDB" id="A0A4R2QB72"/>
<dbReference type="Proteomes" id="UP000294911">
    <property type="component" value="Unassembled WGS sequence"/>
</dbReference>
<keyword evidence="4" id="KW-0686">Riboflavin biosynthesis</keyword>
<comment type="pathway">
    <text evidence="2">Cofactor biosynthesis; riboflavin biosynthesis; 2-hydroxy-3-oxobutyl phosphate from D-ribulose 5-phosphate: step 1/1.</text>
</comment>
<dbReference type="Pfam" id="PF00926">
    <property type="entry name" value="DHBP_synthase"/>
    <property type="match status" value="1"/>
</dbReference>
<dbReference type="GO" id="GO:0046872">
    <property type="term" value="F:metal ion binding"/>
    <property type="evidence" value="ECO:0007669"/>
    <property type="project" value="UniProtKB-KW"/>
</dbReference>
<evidence type="ECO:0000256" key="2">
    <source>
        <dbReference type="ARBA" id="ARBA00004904"/>
    </source>
</evidence>
<evidence type="ECO:0000313" key="6">
    <source>
        <dbReference type="EMBL" id="TCP45789.1"/>
    </source>
</evidence>
<dbReference type="Gene3D" id="3.90.870.10">
    <property type="entry name" value="DHBP synthase"/>
    <property type="match status" value="1"/>
</dbReference>
<dbReference type="EMBL" id="SLXQ01000015">
    <property type="protein sequence ID" value="TCP45789.1"/>
    <property type="molecule type" value="Genomic_DNA"/>
</dbReference>
<dbReference type="InterPro" id="IPR000422">
    <property type="entry name" value="DHBP_synthase_RibB"/>
</dbReference>
<accession>A0A4R2QB72</accession>
<proteinExistence type="predicted"/>
<name>A0A4R2QB72_9PSEU</name>
<evidence type="ECO:0000256" key="4">
    <source>
        <dbReference type="ARBA" id="ARBA00022619"/>
    </source>
</evidence>
<dbReference type="InterPro" id="IPR017945">
    <property type="entry name" value="DHBP_synth_RibB-like_a/b_dom"/>
</dbReference>
<dbReference type="GO" id="GO:0009231">
    <property type="term" value="P:riboflavin biosynthetic process"/>
    <property type="evidence" value="ECO:0007669"/>
    <property type="project" value="UniProtKB-UniPathway"/>
</dbReference>
<protein>
    <recommendedName>
        <fullName evidence="3">3,4-dihydroxy-2-butanone-4-phosphate synthase</fullName>
        <ecNumber evidence="3">4.1.99.12</ecNumber>
    </recommendedName>
</protein>
<dbReference type="EC" id="4.1.99.12" evidence="3"/>
<comment type="function">
    <text evidence="1">Catalyzes the conversion of D-ribulose 5-phosphate to formate and 3,4-dihydroxy-2-butanone 4-phosphate.</text>
</comment>
<comment type="caution">
    <text evidence="6">The sequence shown here is derived from an EMBL/GenBank/DDBJ whole genome shotgun (WGS) entry which is preliminary data.</text>
</comment>
<dbReference type="GO" id="GO:0008686">
    <property type="term" value="F:3,4-dihydroxy-2-butanone-4-phosphate synthase activity"/>
    <property type="evidence" value="ECO:0007669"/>
    <property type="project" value="UniProtKB-EC"/>
</dbReference>
<dbReference type="OrthoDB" id="9793111at2"/>
<keyword evidence="5" id="KW-0479">Metal-binding</keyword>
<gene>
    <name evidence="6" type="ORF">EV191_11569</name>
</gene>
<dbReference type="SUPFAM" id="SSF55821">
    <property type="entry name" value="YrdC/RibB"/>
    <property type="match status" value="1"/>
</dbReference>
<evidence type="ECO:0000256" key="1">
    <source>
        <dbReference type="ARBA" id="ARBA00002284"/>
    </source>
</evidence>
<dbReference type="PANTHER" id="PTHR21327:SF18">
    <property type="entry name" value="3,4-DIHYDROXY-2-BUTANONE 4-PHOSPHATE SYNTHASE"/>
    <property type="match status" value="1"/>
</dbReference>
<evidence type="ECO:0000256" key="3">
    <source>
        <dbReference type="ARBA" id="ARBA00012153"/>
    </source>
</evidence>
<evidence type="ECO:0000313" key="7">
    <source>
        <dbReference type="Proteomes" id="UP000294911"/>
    </source>
</evidence>
<organism evidence="6 7">
    <name type="scientific">Tamaricihabitans halophyticus</name>
    <dbReference type="NCBI Taxonomy" id="1262583"/>
    <lineage>
        <taxon>Bacteria</taxon>
        <taxon>Bacillati</taxon>
        <taxon>Actinomycetota</taxon>
        <taxon>Actinomycetes</taxon>
        <taxon>Pseudonocardiales</taxon>
        <taxon>Pseudonocardiaceae</taxon>
        <taxon>Tamaricihabitans</taxon>
    </lineage>
</organism>
<dbReference type="UniPathway" id="UPA00275">
    <property type="reaction ID" value="UER00399"/>
</dbReference>
<keyword evidence="7" id="KW-1185">Reference proteome</keyword>
<evidence type="ECO:0000256" key="5">
    <source>
        <dbReference type="ARBA" id="ARBA00022723"/>
    </source>
</evidence>
<dbReference type="GO" id="GO:0003935">
    <property type="term" value="F:GTP cyclohydrolase II activity"/>
    <property type="evidence" value="ECO:0007669"/>
    <property type="project" value="TreeGrafter"/>
</dbReference>
<dbReference type="PANTHER" id="PTHR21327">
    <property type="entry name" value="GTP CYCLOHYDROLASE II-RELATED"/>
    <property type="match status" value="1"/>
</dbReference>
<reference evidence="6 7" key="1">
    <citation type="submission" date="2019-03" db="EMBL/GenBank/DDBJ databases">
        <title>Genomic Encyclopedia of Type Strains, Phase IV (KMG-IV): sequencing the most valuable type-strain genomes for metagenomic binning, comparative biology and taxonomic classification.</title>
        <authorList>
            <person name="Goeker M."/>
        </authorList>
    </citation>
    <scope>NUCLEOTIDE SEQUENCE [LARGE SCALE GENOMIC DNA]</scope>
    <source>
        <strain evidence="6 7">DSM 45765</strain>
    </source>
</reference>
<dbReference type="GO" id="GO:0005829">
    <property type="term" value="C:cytosol"/>
    <property type="evidence" value="ECO:0007669"/>
    <property type="project" value="TreeGrafter"/>
</dbReference>
<sequence length="216" mass="22472">MHAVRFDSVSGAIERLAEGYSVVIVDPVNAPEEGELVFAAERATAAHVAFMVRHTAGFVRTAITAETAARLCLPPMAYVHANGAGSAFTVTVDASEATSTGISARDRARTIRVLADPVAGPDELTRPGHIVPVRVRDGGVLACPGRAEAAVDLVRLAGAGTAAALCPIVSESRPVRLAMPQELRAFCDRHGLVLVTVQDVVARLSCSGERIAKAAS</sequence>